<feature type="domain" description="Paraneoplastic antigen Ma-like C-terminal" evidence="2">
    <location>
        <begin position="161"/>
        <end position="300"/>
    </location>
</feature>
<dbReference type="GeneTree" id="ENSGT01030000234522"/>
<dbReference type="AlphaFoldDB" id="A0A3B3QYH2"/>
<dbReference type="PANTHER" id="PTHR23095:SF51">
    <property type="entry name" value="PARANEOPLASTIC ANTIGEN MA1 HOMOLOG-RELATED"/>
    <property type="match status" value="1"/>
</dbReference>
<evidence type="ECO:0000313" key="5">
    <source>
        <dbReference type="Proteomes" id="UP000261540"/>
    </source>
</evidence>
<evidence type="ECO:0000259" key="3">
    <source>
        <dbReference type="Pfam" id="PF20846"/>
    </source>
</evidence>
<organism evidence="4 5">
    <name type="scientific">Paramormyrops kingsleyae</name>
    <dbReference type="NCBI Taxonomy" id="1676925"/>
    <lineage>
        <taxon>Eukaryota</taxon>
        <taxon>Metazoa</taxon>
        <taxon>Chordata</taxon>
        <taxon>Craniata</taxon>
        <taxon>Vertebrata</taxon>
        <taxon>Euteleostomi</taxon>
        <taxon>Actinopterygii</taxon>
        <taxon>Neopterygii</taxon>
        <taxon>Teleostei</taxon>
        <taxon>Osteoglossocephala</taxon>
        <taxon>Osteoglossomorpha</taxon>
        <taxon>Osteoglossiformes</taxon>
        <taxon>Mormyridae</taxon>
        <taxon>Paramormyrops</taxon>
    </lineage>
</organism>
<dbReference type="Pfam" id="PF14893">
    <property type="entry name" value="PNMA"/>
    <property type="match status" value="1"/>
</dbReference>
<accession>A0A3B3QYH2</accession>
<feature type="domain" description="Paraneoplastic antigen Ma-like N-terminal" evidence="3">
    <location>
        <begin position="9"/>
        <end position="87"/>
    </location>
</feature>
<name>A0A3B3QYH2_9TELE</name>
<dbReference type="Ensembl" id="ENSPKIT00000035108.1">
    <property type="protein sequence ID" value="ENSPKIP00000010969.1"/>
    <property type="gene ID" value="ENSPKIG00000025476.1"/>
</dbReference>
<dbReference type="InterPro" id="IPR048271">
    <property type="entry name" value="PNMA_N"/>
</dbReference>
<keyword evidence="5" id="KW-1185">Reference proteome</keyword>
<reference evidence="4" key="1">
    <citation type="submission" date="2025-08" db="UniProtKB">
        <authorList>
            <consortium name="Ensembl"/>
        </authorList>
    </citation>
    <scope>IDENTIFICATION</scope>
</reference>
<reference evidence="4" key="2">
    <citation type="submission" date="2025-09" db="UniProtKB">
        <authorList>
            <consortium name="Ensembl"/>
        </authorList>
    </citation>
    <scope>IDENTIFICATION</scope>
</reference>
<evidence type="ECO:0000313" key="4">
    <source>
        <dbReference type="Ensembl" id="ENSPKIP00000010969.1"/>
    </source>
</evidence>
<dbReference type="InterPro" id="IPR048270">
    <property type="entry name" value="PNMA_C"/>
</dbReference>
<dbReference type="STRING" id="1676925.ENSPKIP00000010969"/>
<dbReference type="Pfam" id="PF20846">
    <property type="entry name" value="PNMA_N"/>
    <property type="match status" value="1"/>
</dbReference>
<protein>
    <submittedName>
        <fullName evidence="4">Uncharacterized protein</fullName>
    </submittedName>
</protein>
<feature type="region of interest" description="Disordered" evidence="1">
    <location>
        <begin position="340"/>
        <end position="363"/>
    </location>
</feature>
<dbReference type="PANTHER" id="PTHR23095">
    <property type="entry name" value="PARANEOPLASTIC ANTIGEN"/>
    <property type="match status" value="1"/>
</dbReference>
<dbReference type="Proteomes" id="UP000261540">
    <property type="component" value="Unplaced"/>
</dbReference>
<dbReference type="InterPro" id="IPR026523">
    <property type="entry name" value="PNMA"/>
</dbReference>
<evidence type="ECO:0000259" key="2">
    <source>
        <dbReference type="Pfam" id="PF14893"/>
    </source>
</evidence>
<evidence type="ECO:0000256" key="1">
    <source>
        <dbReference type="SAM" id="MobiDB-lite"/>
    </source>
</evidence>
<sequence length="427" mass="47304">MELGLLKPIQANHAFLVVGVDAEVTGRQIEDVLQAVQGCGRVRMRGKTYSREADGLIVLCECSEEIDLSTAPREVKYIDGAQVWKIVVASQAPTAPIGFTEKLKDLLMTEGKTVADLRSYCAAVSSKRDSEEPFFEMMGELLKQVYKGQSESQGYRRLRVFSGITPTPAGEEPLEYWLEQATLMVEESDCPDREKRRRILESLRGPALEIIRVLRFSKPEAKPEEYLEAINSAFGSPETGEDLYFSFHLMQQKSGEKLSDYLRRLEPLLAKVVKKGGVSVRDMDRVRVEQLLRGAVGNKTARLVGGFAANSGAEKNAGAPREEEEEARWSGDCRTARLVRNSGRAKESGETPPPPRGLWDGGKSYCPTPGHGSRLERGGLVGCLVRLAASLRRAKTFSFVLTTDTTIEQACHNLIFCLFMCFDGLTD</sequence>
<proteinExistence type="predicted"/>